<keyword evidence="3" id="KW-1185">Reference proteome</keyword>
<dbReference type="EMBL" id="NWUJ01000009">
    <property type="protein sequence ID" value="PFH33036.1"/>
    <property type="molecule type" value="Genomic_DNA"/>
</dbReference>
<dbReference type="KEGG" id="bbes:BESB_082350"/>
<dbReference type="GeneID" id="40313161"/>
<proteinExistence type="predicted"/>
<feature type="region of interest" description="Disordered" evidence="1">
    <location>
        <begin position="144"/>
        <end position="195"/>
    </location>
</feature>
<gene>
    <name evidence="2" type="ORF">BESB_082350</name>
</gene>
<sequence length="714" mass="77750">MKKQETTHIGTQRASVPRGFRTNELYYIEEDTQRRIHLLTAQKQAGVTKSRQPQVTPVPQIRGEALLRGRLQSSKKKPAPNSSPAVHITVCDAARTPPLPPELIKDAKVAAYLKYFSTYGVCPLGQALNQYGIAHAGLASMPSARNAGSGGSPRSKEAERRPQSRDSSTTTLSRPSAGRLRTPRAPETDNPEVVRSFPSFIHRRELSAAPSARSWPPVARKADAYHDAVGWQRRSRTSTISSSLQNPAVNIQARRHRGWMPQNTGTGNTEGASSISRQPPSDVSLAVAGVAVAVLVPPLPLGSSVSGSTRPEFSGSMSGVLPQKDPCGGGIPVRKIKGSELMKNASAVEKQICETTNRKMGLLQDLTLKTAAFKQTTKRLGQRKATEAKLKQVEKVLEEAFTEVEKPLLAPPEFPEFFVPSESPHGGLAGEDGSRSGAAVACGLHSHAEKPPRSERDQRLREQPTGSAPCVMPNEGGMRAAKMRYVVVVDLASDTAVYLPDIREELTKFMQETMLKQHAVINIIKMGNKVDACFVTMPSRVDARTVTATYKFISGLTKSKQSEGCTDLVEGLRKALLMRPDVLYLIAHTPPSAVSHQKTCITMVREYFQAAGTRIFERNCTLKRPSKSFFGLITRNSSALRALVKCQAAMNTPVKMQANQIQDTSRRGKNQTNNTKDSGKGNLKKARDGGAKKSRAQPNPGKPRQKKKVKEPVA</sequence>
<dbReference type="AlphaFoldDB" id="A0A2A9MAS6"/>
<feature type="region of interest" description="Disordered" evidence="1">
    <location>
        <begin position="655"/>
        <end position="714"/>
    </location>
</feature>
<feature type="region of interest" description="Disordered" evidence="1">
    <location>
        <begin position="258"/>
        <end position="280"/>
    </location>
</feature>
<dbReference type="VEuPathDB" id="ToxoDB:BESB_082350"/>
<dbReference type="Proteomes" id="UP000224006">
    <property type="component" value="Chromosome VIII"/>
</dbReference>
<feature type="compositionally biased region" description="Basic and acidic residues" evidence="1">
    <location>
        <begin position="154"/>
        <end position="164"/>
    </location>
</feature>
<organism evidence="2 3">
    <name type="scientific">Besnoitia besnoiti</name>
    <name type="common">Apicomplexan protozoan</name>
    <dbReference type="NCBI Taxonomy" id="94643"/>
    <lineage>
        <taxon>Eukaryota</taxon>
        <taxon>Sar</taxon>
        <taxon>Alveolata</taxon>
        <taxon>Apicomplexa</taxon>
        <taxon>Conoidasida</taxon>
        <taxon>Coccidia</taxon>
        <taxon>Eucoccidiorida</taxon>
        <taxon>Eimeriorina</taxon>
        <taxon>Sarcocystidae</taxon>
        <taxon>Besnoitia</taxon>
    </lineage>
</organism>
<feature type="region of interest" description="Disordered" evidence="1">
    <location>
        <begin position="445"/>
        <end position="474"/>
    </location>
</feature>
<dbReference type="OrthoDB" id="331272at2759"/>
<dbReference type="RefSeq" id="XP_029217045.1">
    <property type="nucleotide sequence ID" value="XM_029366585.1"/>
</dbReference>
<evidence type="ECO:0000256" key="1">
    <source>
        <dbReference type="SAM" id="MobiDB-lite"/>
    </source>
</evidence>
<feature type="compositionally biased region" description="Basic and acidic residues" evidence="1">
    <location>
        <begin position="446"/>
        <end position="462"/>
    </location>
</feature>
<feature type="compositionally biased region" description="Polar residues" evidence="1">
    <location>
        <begin position="261"/>
        <end position="280"/>
    </location>
</feature>
<comment type="caution">
    <text evidence="2">The sequence shown here is derived from an EMBL/GenBank/DDBJ whole genome shotgun (WGS) entry which is preliminary data.</text>
</comment>
<reference evidence="2 3" key="1">
    <citation type="submission" date="2017-09" db="EMBL/GenBank/DDBJ databases">
        <title>Genome sequencing of Besnoitia besnoiti strain Bb-Ger1.</title>
        <authorList>
            <person name="Schares G."/>
            <person name="Venepally P."/>
            <person name="Lorenzi H.A."/>
        </authorList>
    </citation>
    <scope>NUCLEOTIDE SEQUENCE [LARGE SCALE GENOMIC DNA]</scope>
    <source>
        <strain evidence="2 3">Bb-Ger1</strain>
    </source>
</reference>
<accession>A0A2A9MAS6</accession>
<feature type="compositionally biased region" description="Basic residues" evidence="1">
    <location>
        <begin position="703"/>
        <end position="714"/>
    </location>
</feature>
<evidence type="ECO:0000313" key="3">
    <source>
        <dbReference type="Proteomes" id="UP000224006"/>
    </source>
</evidence>
<feature type="compositionally biased region" description="Polar residues" evidence="1">
    <location>
        <begin position="165"/>
        <end position="174"/>
    </location>
</feature>
<evidence type="ECO:0000313" key="2">
    <source>
        <dbReference type="EMBL" id="PFH33036.1"/>
    </source>
</evidence>
<protein>
    <submittedName>
        <fullName evidence="2">Uncharacterized protein</fullName>
    </submittedName>
</protein>
<name>A0A2A9MAS6_BESBE</name>